<dbReference type="AlphaFoldDB" id="A0A0F9F522"/>
<comment type="caution">
    <text evidence="1">The sequence shown here is derived from an EMBL/GenBank/DDBJ whole genome shotgun (WGS) entry which is preliminary data.</text>
</comment>
<proteinExistence type="predicted"/>
<name>A0A0F9F522_9ZZZZ</name>
<dbReference type="EMBL" id="LAZR01022583">
    <property type="protein sequence ID" value="KKL81363.1"/>
    <property type="molecule type" value="Genomic_DNA"/>
</dbReference>
<evidence type="ECO:0000313" key="1">
    <source>
        <dbReference type="EMBL" id="KKL81363.1"/>
    </source>
</evidence>
<protein>
    <submittedName>
        <fullName evidence="1">Uncharacterized protein</fullName>
    </submittedName>
</protein>
<accession>A0A0F9F522</accession>
<reference evidence="1" key="1">
    <citation type="journal article" date="2015" name="Nature">
        <title>Complex archaea that bridge the gap between prokaryotes and eukaryotes.</title>
        <authorList>
            <person name="Spang A."/>
            <person name="Saw J.H."/>
            <person name="Jorgensen S.L."/>
            <person name="Zaremba-Niedzwiedzka K."/>
            <person name="Martijn J."/>
            <person name="Lind A.E."/>
            <person name="van Eijk R."/>
            <person name="Schleper C."/>
            <person name="Guy L."/>
            <person name="Ettema T.J."/>
        </authorList>
    </citation>
    <scope>NUCLEOTIDE SEQUENCE</scope>
</reference>
<organism evidence="1">
    <name type="scientific">marine sediment metagenome</name>
    <dbReference type="NCBI Taxonomy" id="412755"/>
    <lineage>
        <taxon>unclassified sequences</taxon>
        <taxon>metagenomes</taxon>
        <taxon>ecological metagenomes</taxon>
    </lineage>
</organism>
<gene>
    <name evidence="1" type="ORF">LCGC14_1995490</name>
</gene>
<sequence>MGKNTKMRDWPVKSIEFEKKFKTDIILNKLPKEYLDLYKQITEIINIGFKGTIEIDEFQYNSMQPNIGSLIVFQIVGYLIN</sequence>